<keyword evidence="1" id="KW-1133">Transmembrane helix</keyword>
<organism evidence="2 3">
    <name type="scientific">Phaeobacter gallaeciensis</name>
    <dbReference type="NCBI Taxonomy" id="60890"/>
    <lineage>
        <taxon>Bacteria</taxon>
        <taxon>Pseudomonadati</taxon>
        <taxon>Pseudomonadota</taxon>
        <taxon>Alphaproteobacteria</taxon>
        <taxon>Rhodobacterales</taxon>
        <taxon>Roseobacteraceae</taxon>
        <taxon>Phaeobacter</taxon>
    </lineage>
</organism>
<sequence length="199" mass="23085">MEDLLARMRELQDELEDEIADKRAAFQYKLENGRIVWEEEARRRHRALRVRWLRFLAYTRPMVLITAPFIYALIVPFVLLDLFVLVYQAACFPVYGIPKVPRRDFIRMDRHHLAYLNGVQKLNCIYCGYCNGVIAWVREVASRTEAYWCPIKHAARVAGAHARYAEFSEFGDGEGFEAGLARSRRKVQEKDGPDEADGG</sequence>
<gene>
    <name evidence="2" type="ORF">JL2886_02610</name>
</gene>
<feature type="transmembrane region" description="Helical" evidence="1">
    <location>
        <begin position="52"/>
        <end position="71"/>
    </location>
</feature>
<keyword evidence="1" id="KW-0472">Membrane</keyword>
<keyword evidence="3" id="KW-1185">Reference proteome</keyword>
<evidence type="ECO:0000256" key="1">
    <source>
        <dbReference type="SAM" id="Phobius"/>
    </source>
</evidence>
<dbReference type="EMBL" id="CP015124">
    <property type="protein sequence ID" value="ANP37499.1"/>
    <property type="molecule type" value="Genomic_DNA"/>
</dbReference>
<dbReference type="Proteomes" id="UP000092565">
    <property type="component" value="Chromosome"/>
</dbReference>
<protein>
    <submittedName>
        <fullName evidence="2">Uncharacterized protein</fullName>
    </submittedName>
</protein>
<keyword evidence="1" id="KW-0812">Transmembrane</keyword>
<feature type="transmembrane region" description="Helical" evidence="1">
    <location>
        <begin position="77"/>
        <end position="98"/>
    </location>
</feature>
<evidence type="ECO:0000313" key="2">
    <source>
        <dbReference type="EMBL" id="ANP37499.1"/>
    </source>
</evidence>
<evidence type="ECO:0000313" key="3">
    <source>
        <dbReference type="Proteomes" id="UP000092565"/>
    </source>
</evidence>
<dbReference type="AlphaFoldDB" id="A0A1B0ZTR7"/>
<proteinExistence type="predicted"/>
<dbReference type="PATRIC" id="fig|60890.4.peg.2536"/>
<name>A0A1B0ZTR7_9RHOB</name>
<reference evidence="2 3" key="1">
    <citation type="submission" date="2016-04" db="EMBL/GenBank/DDBJ databases">
        <authorList>
            <person name="Evans L.H."/>
            <person name="Alamgir A."/>
            <person name="Owens N."/>
            <person name="Weber N.D."/>
            <person name="Virtaneva K."/>
            <person name="Barbian K."/>
            <person name="Babar A."/>
            <person name="Rosenke K."/>
        </authorList>
    </citation>
    <scope>NUCLEOTIDE SEQUENCE [LARGE SCALE GENOMIC DNA]</scope>
    <source>
        <strain evidence="2 3">JL2886</strain>
    </source>
</reference>
<accession>A0A1B0ZTR7</accession>